<proteinExistence type="inferred from homology"/>
<keyword evidence="2" id="KW-0813">Transport</keyword>
<dbReference type="InterPro" id="IPR006059">
    <property type="entry name" value="SBP"/>
</dbReference>
<evidence type="ECO:0000313" key="5">
    <source>
        <dbReference type="Proteomes" id="UP000247922"/>
    </source>
</evidence>
<dbReference type="AlphaFoldDB" id="A0A2V3WD05"/>
<keyword evidence="3" id="KW-0732">Signal</keyword>
<dbReference type="Pfam" id="PF01547">
    <property type="entry name" value="SBP_bac_1"/>
    <property type="match status" value="1"/>
</dbReference>
<dbReference type="EMBL" id="QJJR01000006">
    <property type="protein sequence ID" value="PXW90981.1"/>
    <property type="molecule type" value="Genomic_DNA"/>
</dbReference>
<sequence>MYFFKLICERLQKIGGKKMSKHLKGLIVLLLAVLVLAACGGDGSSESNANGDDTSGEEQITINVFQGKVEIKDQFEAMVEVYEEENPNVNIEFVAVGGGSDYIGSLKTRFSSGDEPEIFSIAGPTEAEQFKDYLADLSDTESAQLAFEGTLDSVRDGDAVLGLPYNLEGYGYIYNKEIFENAGVDASSIMTYEDLENAFSTIDSQKDDLGIVAVNALGAKERWIIGAHLANAYLAPEFNNNILEAYNADTVTFERGDELKRMLDLQVEYSVQPTLNIDYSQQVEQYFSLGQVAVIQQGNWIYPSVEQMDPDLAQNLGILPIPVEGLEGKLPVGVPNYWGVNKNKDEATVQAAKDFLDWMNTSEVGKETVTSEFNFIPAYEGYSADMINDPISKEIFRYSEAGETIGWVFNGFPSNSWGDLLGEFMQEYIADGLEWEDVLTNATEKWEEGRN</sequence>
<dbReference type="Proteomes" id="UP000247922">
    <property type="component" value="Unassembled WGS sequence"/>
</dbReference>
<comment type="similarity">
    <text evidence="1">Belongs to the bacterial solute-binding protein 1 family.</text>
</comment>
<comment type="caution">
    <text evidence="4">The sequence shown here is derived from an EMBL/GenBank/DDBJ whole genome shotgun (WGS) entry which is preliminary data.</text>
</comment>
<dbReference type="PANTHER" id="PTHR43649">
    <property type="entry name" value="ARABINOSE-BINDING PROTEIN-RELATED"/>
    <property type="match status" value="1"/>
</dbReference>
<evidence type="ECO:0000256" key="2">
    <source>
        <dbReference type="ARBA" id="ARBA00022448"/>
    </source>
</evidence>
<keyword evidence="5" id="KW-1185">Reference proteome</keyword>
<organism evidence="4 5">
    <name type="scientific">Streptohalobacillus salinus</name>
    <dbReference type="NCBI Taxonomy" id="621096"/>
    <lineage>
        <taxon>Bacteria</taxon>
        <taxon>Bacillati</taxon>
        <taxon>Bacillota</taxon>
        <taxon>Bacilli</taxon>
        <taxon>Bacillales</taxon>
        <taxon>Bacillaceae</taxon>
        <taxon>Streptohalobacillus</taxon>
    </lineage>
</organism>
<gene>
    <name evidence="4" type="ORF">DES38_10615</name>
</gene>
<accession>A0A2V3WD05</accession>
<name>A0A2V3WD05_9BACI</name>
<evidence type="ECO:0000256" key="3">
    <source>
        <dbReference type="ARBA" id="ARBA00022729"/>
    </source>
</evidence>
<dbReference type="InterPro" id="IPR050490">
    <property type="entry name" value="Bact_solute-bd_prot1"/>
</dbReference>
<evidence type="ECO:0000256" key="1">
    <source>
        <dbReference type="ARBA" id="ARBA00008520"/>
    </source>
</evidence>
<protein>
    <submittedName>
        <fullName evidence="4">Raffinose/stachyose/melibiose transport system substrate-binding protein</fullName>
    </submittedName>
</protein>
<dbReference type="SUPFAM" id="SSF53850">
    <property type="entry name" value="Periplasmic binding protein-like II"/>
    <property type="match status" value="1"/>
</dbReference>
<dbReference type="PANTHER" id="PTHR43649:SF34">
    <property type="entry name" value="ABC TRANSPORTER PERIPLASMIC-BINDING PROTEIN YCJN-RELATED"/>
    <property type="match status" value="1"/>
</dbReference>
<reference evidence="4 5" key="1">
    <citation type="submission" date="2018-05" db="EMBL/GenBank/DDBJ databases">
        <title>Genomic Encyclopedia of Type Strains, Phase IV (KMG-IV): sequencing the most valuable type-strain genomes for metagenomic binning, comparative biology and taxonomic classification.</title>
        <authorList>
            <person name="Goeker M."/>
        </authorList>
    </citation>
    <scope>NUCLEOTIDE SEQUENCE [LARGE SCALE GENOMIC DNA]</scope>
    <source>
        <strain evidence="4 5">DSM 22440</strain>
    </source>
</reference>
<dbReference type="Gene3D" id="3.40.190.10">
    <property type="entry name" value="Periplasmic binding protein-like II"/>
    <property type="match status" value="2"/>
</dbReference>
<evidence type="ECO:0000313" key="4">
    <source>
        <dbReference type="EMBL" id="PXW90981.1"/>
    </source>
</evidence>